<name>A0ACC0YEJ9_9ROSI</name>
<protein>
    <submittedName>
        <fullName evidence="1">Uncharacterized protein</fullName>
    </submittedName>
</protein>
<evidence type="ECO:0000313" key="1">
    <source>
        <dbReference type="EMBL" id="KAJ0035540.1"/>
    </source>
</evidence>
<organism evidence="1 2">
    <name type="scientific">Pistacia integerrima</name>
    <dbReference type="NCBI Taxonomy" id="434235"/>
    <lineage>
        <taxon>Eukaryota</taxon>
        <taxon>Viridiplantae</taxon>
        <taxon>Streptophyta</taxon>
        <taxon>Embryophyta</taxon>
        <taxon>Tracheophyta</taxon>
        <taxon>Spermatophyta</taxon>
        <taxon>Magnoliopsida</taxon>
        <taxon>eudicotyledons</taxon>
        <taxon>Gunneridae</taxon>
        <taxon>Pentapetalae</taxon>
        <taxon>rosids</taxon>
        <taxon>malvids</taxon>
        <taxon>Sapindales</taxon>
        <taxon>Anacardiaceae</taxon>
        <taxon>Pistacia</taxon>
    </lineage>
</organism>
<dbReference type="Proteomes" id="UP001163603">
    <property type="component" value="Chromosome 7"/>
</dbReference>
<dbReference type="EMBL" id="CM047742">
    <property type="protein sequence ID" value="KAJ0035540.1"/>
    <property type="molecule type" value="Genomic_DNA"/>
</dbReference>
<keyword evidence="2" id="KW-1185">Reference proteome</keyword>
<proteinExistence type="predicted"/>
<accession>A0ACC0YEJ9</accession>
<comment type="caution">
    <text evidence="1">The sequence shown here is derived from an EMBL/GenBank/DDBJ whole genome shotgun (WGS) entry which is preliminary data.</text>
</comment>
<evidence type="ECO:0000313" key="2">
    <source>
        <dbReference type="Proteomes" id="UP001163603"/>
    </source>
</evidence>
<sequence>MVDQELGHLDETRMIIKYWLPSVASRKDDILKVYEDEKEKLLRYFNKLPCRFSVTMEWCGENSDNFWFIALCFIDDSWELKKKIINLPKYRFDENFYEILKRSLQDWNIDKKICCMIDNTIPFYNGTSEELSQINNWFSEQGSLPCIGSIFPFSRLLRKLQHNIIWKSTEWKIDIFFKMEKVLKYLKKTSSNEKKFQSAVDKAKSIGKKVASQGIPDFQLWGFELIEWVMGFREAFYQLESIDPDFQSINFVREDWDKATALYDSWRVLKDASRSLSDRKYNTANGCFPMMYHIFFKFLHWEKSGDHYFRDIASSLRKDFDEYWRISNLILVITVVLDPRFKMDIVERWYKEIYGNVVDTHLKIVTDTVTNIYNEYAERASNSESSSTWGCGEMLDDMWRLCMSSQHVNDVVSTELDRYLGDSKFCPVQEFDILAWWRLNSSTFPTLARMAVIFLAIPISAPIEVLDSPLVTEIEDIFDCQILDNTYVSQTLLKNPIIIQLKSTN</sequence>
<gene>
    <name evidence="1" type="ORF">Pint_25910</name>
</gene>
<reference evidence="2" key="1">
    <citation type="journal article" date="2023" name="G3 (Bethesda)">
        <title>Genome assembly and association tests identify interacting loci associated with vigor, precocity, and sex in interspecific pistachio rootstocks.</title>
        <authorList>
            <person name="Palmer W."/>
            <person name="Jacygrad E."/>
            <person name="Sagayaradj S."/>
            <person name="Cavanaugh K."/>
            <person name="Han R."/>
            <person name="Bertier L."/>
            <person name="Beede B."/>
            <person name="Kafkas S."/>
            <person name="Golino D."/>
            <person name="Preece J."/>
            <person name="Michelmore R."/>
        </authorList>
    </citation>
    <scope>NUCLEOTIDE SEQUENCE [LARGE SCALE GENOMIC DNA]</scope>
</reference>